<keyword evidence="3" id="KW-1185">Reference proteome</keyword>
<protein>
    <recommendedName>
        <fullName evidence="4">Secreted protein</fullName>
    </recommendedName>
</protein>
<comment type="caution">
    <text evidence="2">The sequence shown here is derived from an EMBL/GenBank/DDBJ whole genome shotgun (WGS) entry which is preliminary data.</text>
</comment>
<organism evidence="2 3">
    <name type="scientific">Streptomyces milbemycinicus</name>
    <dbReference type="NCBI Taxonomy" id="476552"/>
    <lineage>
        <taxon>Bacteria</taxon>
        <taxon>Bacillati</taxon>
        <taxon>Actinomycetota</taxon>
        <taxon>Actinomycetes</taxon>
        <taxon>Kitasatosporales</taxon>
        <taxon>Streptomycetaceae</taxon>
        <taxon>Streptomyces</taxon>
    </lineage>
</organism>
<dbReference type="RefSeq" id="WP_358628079.1">
    <property type="nucleotide sequence ID" value="NZ_JBFACG010000059.1"/>
</dbReference>
<gene>
    <name evidence="2" type="ORF">ACI2L5_38710</name>
</gene>
<dbReference type="Proteomes" id="UP001620295">
    <property type="component" value="Unassembled WGS sequence"/>
</dbReference>
<name>A0ABW8LY13_9ACTN</name>
<accession>A0ABW8LY13</accession>
<evidence type="ECO:0008006" key="4">
    <source>
        <dbReference type="Google" id="ProtNLM"/>
    </source>
</evidence>
<feature type="signal peptide" evidence="1">
    <location>
        <begin position="1"/>
        <end position="20"/>
    </location>
</feature>
<evidence type="ECO:0000256" key="1">
    <source>
        <dbReference type="SAM" id="SignalP"/>
    </source>
</evidence>
<keyword evidence="1" id="KW-0732">Signal</keyword>
<evidence type="ECO:0000313" key="2">
    <source>
        <dbReference type="EMBL" id="MFK4270817.1"/>
    </source>
</evidence>
<proteinExistence type="predicted"/>
<feature type="chain" id="PRO_5046049033" description="Secreted protein" evidence="1">
    <location>
        <begin position="21"/>
        <end position="164"/>
    </location>
</feature>
<sequence>MTVAAAALAATVLTAPSAVAAHGPEFQTSKKADAQTKSFVQANPQAVAAAATVCGSGFDQVSKVVPLPEGTDPRERLATLFSYINDSGKGCAILDNNVGSARYMYLKVCDINGRNCDTDSGTFSQYAGPVYVPSVACAPVTAKMGKSSSDLSISYKSEYVFPCN</sequence>
<evidence type="ECO:0000313" key="3">
    <source>
        <dbReference type="Proteomes" id="UP001620295"/>
    </source>
</evidence>
<dbReference type="EMBL" id="JBJDQH010000015">
    <property type="protein sequence ID" value="MFK4270817.1"/>
    <property type="molecule type" value="Genomic_DNA"/>
</dbReference>
<reference evidence="2 3" key="1">
    <citation type="submission" date="2024-11" db="EMBL/GenBank/DDBJ databases">
        <title>The Natural Products Discovery Center: Release of the First 8490 Sequenced Strains for Exploring Actinobacteria Biosynthetic Diversity.</title>
        <authorList>
            <person name="Kalkreuter E."/>
            <person name="Kautsar S.A."/>
            <person name="Yang D."/>
            <person name="Bader C.D."/>
            <person name="Teijaro C.N."/>
            <person name="Fluegel L."/>
            <person name="Davis C.M."/>
            <person name="Simpson J.R."/>
            <person name="Lauterbach L."/>
            <person name="Steele A.D."/>
            <person name="Gui C."/>
            <person name="Meng S."/>
            <person name="Li G."/>
            <person name="Viehrig K."/>
            <person name="Ye F."/>
            <person name="Su P."/>
            <person name="Kiefer A.F."/>
            <person name="Nichols A."/>
            <person name="Cepeda A.J."/>
            <person name="Yan W."/>
            <person name="Fan B."/>
            <person name="Jiang Y."/>
            <person name="Adhikari A."/>
            <person name="Zheng C.-J."/>
            <person name="Schuster L."/>
            <person name="Cowan T.M."/>
            <person name="Smanski M.J."/>
            <person name="Chevrette M.G."/>
            <person name="De Carvalho L.P.S."/>
            <person name="Shen B."/>
        </authorList>
    </citation>
    <scope>NUCLEOTIDE SEQUENCE [LARGE SCALE GENOMIC DNA]</scope>
    <source>
        <strain evidence="2 3">NPDC020863</strain>
    </source>
</reference>